<dbReference type="EMBL" id="LKCN02000003">
    <property type="protein sequence ID" value="RCI15300.1"/>
    <property type="molecule type" value="Genomic_DNA"/>
</dbReference>
<evidence type="ECO:0000313" key="3">
    <source>
        <dbReference type="Proteomes" id="UP000253664"/>
    </source>
</evidence>
<gene>
    <name evidence="2" type="ORF">L249_7001</name>
</gene>
<dbReference type="AlphaFoldDB" id="A0A367LLM7"/>
<evidence type="ECO:0000256" key="1">
    <source>
        <dbReference type="SAM" id="MobiDB-lite"/>
    </source>
</evidence>
<feature type="compositionally biased region" description="Low complexity" evidence="1">
    <location>
        <begin position="22"/>
        <end position="37"/>
    </location>
</feature>
<dbReference type="Proteomes" id="UP000253664">
    <property type="component" value="Unassembled WGS sequence"/>
</dbReference>
<reference evidence="2 3" key="1">
    <citation type="journal article" date="2015" name="BMC Genomics">
        <title>Insights from the genome of Ophiocordyceps polyrhachis-furcata to pathogenicity and host specificity in insect fungi.</title>
        <authorList>
            <person name="Wichadakul D."/>
            <person name="Kobmoo N."/>
            <person name="Ingsriswang S."/>
            <person name="Tangphatsornruang S."/>
            <person name="Chantasingh D."/>
            <person name="Luangsa-ard J.J."/>
            <person name="Eurwilaichitr L."/>
        </authorList>
    </citation>
    <scope>NUCLEOTIDE SEQUENCE [LARGE SCALE GENOMIC DNA]</scope>
    <source>
        <strain evidence="2 3">BCC 54312</strain>
    </source>
</reference>
<feature type="region of interest" description="Disordered" evidence="1">
    <location>
        <begin position="1"/>
        <end position="103"/>
    </location>
</feature>
<name>A0A367LLM7_9HYPO</name>
<feature type="compositionally biased region" description="Basic residues" evidence="1">
    <location>
        <begin position="204"/>
        <end position="214"/>
    </location>
</feature>
<feature type="compositionally biased region" description="Basic residues" evidence="1">
    <location>
        <begin position="1"/>
        <end position="10"/>
    </location>
</feature>
<comment type="caution">
    <text evidence="2">The sequence shown here is derived from an EMBL/GenBank/DDBJ whole genome shotgun (WGS) entry which is preliminary data.</text>
</comment>
<keyword evidence="3" id="KW-1185">Reference proteome</keyword>
<protein>
    <submittedName>
        <fullName evidence="2">Uncharacterized protein</fullName>
    </submittedName>
</protein>
<organism evidence="2 3">
    <name type="scientific">Ophiocordyceps polyrhachis-furcata BCC 54312</name>
    <dbReference type="NCBI Taxonomy" id="1330021"/>
    <lineage>
        <taxon>Eukaryota</taxon>
        <taxon>Fungi</taxon>
        <taxon>Dikarya</taxon>
        <taxon>Ascomycota</taxon>
        <taxon>Pezizomycotina</taxon>
        <taxon>Sordariomycetes</taxon>
        <taxon>Hypocreomycetidae</taxon>
        <taxon>Hypocreales</taxon>
        <taxon>Ophiocordycipitaceae</taxon>
        <taxon>Ophiocordyceps</taxon>
    </lineage>
</organism>
<sequence>MLRPERKRKKNDPLLPSHVKKPPMMLPKSPSSSASPYQPCPPPRSGRSNNKKSFAPNVPSPLRQECFRRDISFSSNNDANIRGRNKTRPFFSVDASSSSQLRRQSVSRLRQALVQRETQQQQQQQQESMQGVIDKFYDDYSASIGQMSSLNIVSSTTKAGADNQVVNNRPRIAPFPIPFPILKSQAAELGQLTGTGDYEEKTRVRPCKRKASSL</sequence>
<feature type="region of interest" description="Disordered" evidence="1">
    <location>
        <begin position="193"/>
        <end position="214"/>
    </location>
</feature>
<proteinExistence type="predicted"/>
<evidence type="ECO:0000313" key="2">
    <source>
        <dbReference type="EMBL" id="RCI15300.1"/>
    </source>
</evidence>
<accession>A0A367LLM7</accession>